<evidence type="ECO:0008006" key="17">
    <source>
        <dbReference type="Google" id="ProtNLM"/>
    </source>
</evidence>
<keyword evidence="16" id="KW-1185">Reference proteome</keyword>
<keyword evidence="8" id="KW-1133">Transmembrane helix</keyword>
<gene>
    <name evidence="15" type="ORF">PGQ11_007853</name>
</gene>
<dbReference type="SMART" id="SM00382">
    <property type="entry name" value="AAA"/>
    <property type="match status" value="1"/>
</dbReference>
<reference evidence="15 16" key="1">
    <citation type="journal article" date="2024" name="IMA Fungus">
        <title>Apiospora arundinis, a panoply of carbohydrate-active enzymes and secondary metabolites.</title>
        <authorList>
            <person name="Sorensen T."/>
            <person name="Petersen C."/>
            <person name="Muurmann A.T."/>
            <person name="Christiansen J.V."/>
            <person name="Brundto M.L."/>
            <person name="Overgaard C.K."/>
            <person name="Boysen A.T."/>
            <person name="Wollenberg R.D."/>
            <person name="Larsen T.O."/>
            <person name="Sorensen J.L."/>
            <person name="Nielsen K.L."/>
            <person name="Sondergaard T.E."/>
        </authorList>
    </citation>
    <scope>NUCLEOTIDE SEQUENCE [LARGE SCALE GENOMIC DNA]</scope>
    <source>
        <strain evidence="15 16">AAU 773</strain>
    </source>
</reference>
<evidence type="ECO:0000256" key="5">
    <source>
        <dbReference type="ARBA" id="ARBA00022792"/>
    </source>
</evidence>
<feature type="compositionally biased region" description="Low complexity" evidence="12">
    <location>
        <begin position="507"/>
        <end position="523"/>
    </location>
</feature>
<dbReference type="SUPFAM" id="SSF52540">
    <property type="entry name" value="P-loop containing nucleoside triphosphate hydrolases"/>
    <property type="match status" value="1"/>
</dbReference>
<evidence type="ECO:0000256" key="7">
    <source>
        <dbReference type="ARBA" id="ARBA00022840"/>
    </source>
</evidence>
<dbReference type="InterPro" id="IPR027417">
    <property type="entry name" value="P-loop_NTPase"/>
</dbReference>
<protein>
    <recommendedName>
        <fullName evidence="17">Mitochondrial chaperone bcs1</fullName>
    </recommendedName>
</protein>
<organism evidence="15 16">
    <name type="scientific">Apiospora arundinis</name>
    <dbReference type="NCBI Taxonomy" id="335852"/>
    <lineage>
        <taxon>Eukaryota</taxon>
        <taxon>Fungi</taxon>
        <taxon>Dikarya</taxon>
        <taxon>Ascomycota</taxon>
        <taxon>Pezizomycotina</taxon>
        <taxon>Sordariomycetes</taxon>
        <taxon>Xylariomycetidae</taxon>
        <taxon>Amphisphaeriales</taxon>
        <taxon>Apiosporaceae</taxon>
        <taxon>Apiospora</taxon>
    </lineage>
</organism>
<evidence type="ECO:0000313" key="16">
    <source>
        <dbReference type="Proteomes" id="UP001390339"/>
    </source>
</evidence>
<comment type="caution">
    <text evidence="15">The sequence shown here is derived from an EMBL/GenBank/DDBJ whole genome shotgun (WGS) entry which is preliminary data.</text>
</comment>
<comment type="similarity">
    <text evidence="2">Belongs to the AAA ATPase family. BCS1 subfamily.</text>
</comment>
<keyword evidence="5" id="KW-0999">Mitochondrion inner membrane</keyword>
<evidence type="ECO:0000313" key="15">
    <source>
        <dbReference type="EMBL" id="KAK8869275.1"/>
    </source>
</evidence>
<dbReference type="SMART" id="SM01024">
    <property type="entry name" value="BCS1_N"/>
    <property type="match status" value="1"/>
</dbReference>
<evidence type="ECO:0000256" key="6">
    <source>
        <dbReference type="ARBA" id="ARBA00022801"/>
    </source>
</evidence>
<evidence type="ECO:0000256" key="4">
    <source>
        <dbReference type="ARBA" id="ARBA00022741"/>
    </source>
</evidence>
<evidence type="ECO:0000256" key="8">
    <source>
        <dbReference type="ARBA" id="ARBA00022989"/>
    </source>
</evidence>
<dbReference type="EMBL" id="JAPCWZ010000004">
    <property type="protein sequence ID" value="KAK8869275.1"/>
    <property type="molecule type" value="Genomic_DNA"/>
</dbReference>
<keyword evidence="4" id="KW-0547">Nucleotide-binding</keyword>
<accession>A0ABR2IWV6</accession>
<evidence type="ECO:0000256" key="11">
    <source>
        <dbReference type="ARBA" id="ARBA00048778"/>
    </source>
</evidence>
<evidence type="ECO:0000259" key="14">
    <source>
        <dbReference type="SMART" id="SM01024"/>
    </source>
</evidence>
<evidence type="ECO:0000256" key="9">
    <source>
        <dbReference type="ARBA" id="ARBA00023128"/>
    </source>
</evidence>
<feature type="domain" description="AAA+ ATPase" evidence="13">
    <location>
        <begin position="248"/>
        <end position="393"/>
    </location>
</feature>
<dbReference type="InterPro" id="IPR003959">
    <property type="entry name" value="ATPase_AAA_core"/>
</dbReference>
<feature type="region of interest" description="Disordered" evidence="12">
    <location>
        <begin position="478"/>
        <end position="523"/>
    </location>
</feature>
<keyword evidence="7" id="KW-0067">ATP-binding</keyword>
<keyword evidence="6" id="KW-0378">Hydrolase</keyword>
<dbReference type="InterPro" id="IPR003593">
    <property type="entry name" value="AAA+_ATPase"/>
</dbReference>
<dbReference type="Pfam" id="PF25426">
    <property type="entry name" value="AAA_lid_BCS1"/>
    <property type="match status" value="1"/>
</dbReference>
<dbReference type="PANTHER" id="PTHR23070">
    <property type="entry name" value="BCS1 AAA-TYPE ATPASE"/>
    <property type="match status" value="1"/>
</dbReference>
<comment type="catalytic activity">
    <reaction evidence="11">
        <text>ATP + H2O = ADP + phosphate + H(+)</text>
        <dbReference type="Rhea" id="RHEA:13065"/>
        <dbReference type="ChEBI" id="CHEBI:15377"/>
        <dbReference type="ChEBI" id="CHEBI:15378"/>
        <dbReference type="ChEBI" id="CHEBI:30616"/>
        <dbReference type="ChEBI" id="CHEBI:43474"/>
        <dbReference type="ChEBI" id="CHEBI:456216"/>
    </reaction>
    <physiologicalReaction direction="left-to-right" evidence="11">
        <dbReference type="Rhea" id="RHEA:13066"/>
    </physiologicalReaction>
</comment>
<dbReference type="InterPro" id="IPR050747">
    <property type="entry name" value="Mitochondrial_chaperone_BCS1"/>
</dbReference>
<comment type="subcellular location">
    <subcellularLocation>
        <location evidence="1">Mitochondrion inner membrane</location>
        <topology evidence="1">Single-pass membrane protein</topology>
    </subcellularLocation>
</comment>
<dbReference type="PROSITE" id="PS00674">
    <property type="entry name" value="AAA"/>
    <property type="match status" value="1"/>
</dbReference>
<feature type="region of interest" description="Disordered" evidence="12">
    <location>
        <begin position="771"/>
        <end position="791"/>
    </location>
</feature>
<evidence type="ECO:0000259" key="13">
    <source>
        <dbReference type="SMART" id="SM00382"/>
    </source>
</evidence>
<dbReference type="InterPro" id="IPR057495">
    <property type="entry name" value="AAA_lid_BCS1"/>
</dbReference>
<keyword evidence="9" id="KW-0496">Mitochondrion</keyword>
<evidence type="ECO:0000256" key="3">
    <source>
        <dbReference type="ARBA" id="ARBA00022692"/>
    </source>
</evidence>
<dbReference type="Proteomes" id="UP001390339">
    <property type="component" value="Unassembled WGS sequence"/>
</dbReference>
<sequence>MASINQTRPQQFYMSSLPKASILDFFFPGFTGISVTIEQLLAGRRSSHASLLCFFLAALYFGKRAAFTIWGWVEEHLTSTVQISNSSEVRDMVVPWLASQQFACTARSSLVKIRRGLETEEAKKKSLSYSPYRGTFPFFYQGYMLWLSSMEKDVGFHSQEVITISCLSRSPAIVKRLLEDCREAYLKANEGKTSIFEDNDGHWRRKEAKRIRKISTIIMDEETKASLMKDAENFVQSQRWYSSRGIPYRRGYLLYGRPGGGKSSLSLALAGRFGLEIYILNLSNVSASNLRSLIADLPPRCVLLLEDVDAVNMTLSRQADSDTQKWEDGNSTNSPRAKAKAGLSLSDLLNALDGVSAQEGRILVMTSNHPEHLDEALIRPGRVDLKIELPLADSTVAKELFCMVFKQAENDICDPERPVLDGETVEGLAKQFSSRVPANTVSPAAIQSFLVQHKDNPRFAIKEVDKWVTAATKGKNKDLPTFPGPCTTTKTDDRATPASEQWDEGQSLSGSLTPSSSMASTPSVARNGLAPAPFKACNMADAYETSHDYPTKTLWEDHAPMAQISSSPGEVSPGVLQGRVIALDRLESLIHEVLSGLSLELEPKSLYSYFDGPSKDPSTFSWVEMQLMTAIRKLAEDGHPVQMQGSLSANPQNWIFPICVQCKKGQSQHELATSASSTGSFTPSTHHPDELAANDSNAIYAALRCYSISARRSDQNLLTVNQVTSLVQNILEQNSGVLAQRPVFDCLGDPDLDAASWFVKRLTKSLEELATAKGVPNTPPPSESGEECTAAGDEAAEIEGLLW</sequence>
<dbReference type="InterPro" id="IPR014851">
    <property type="entry name" value="BCS1_N"/>
</dbReference>
<dbReference type="InterPro" id="IPR003960">
    <property type="entry name" value="ATPase_AAA_CS"/>
</dbReference>
<feature type="domain" description="BCS1 N-terminal" evidence="14">
    <location>
        <begin position="53"/>
        <end position="217"/>
    </location>
</feature>
<dbReference type="Pfam" id="PF08740">
    <property type="entry name" value="BCS1_N"/>
    <property type="match status" value="1"/>
</dbReference>
<dbReference type="Pfam" id="PF00004">
    <property type="entry name" value="AAA"/>
    <property type="match status" value="1"/>
</dbReference>
<name>A0ABR2IWV6_9PEZI</name>
<evidence type="ECO:0000256" key="2">
    <source>
        <dbReference type="ARBA" id="ARBA00007448"/>
    </source>
</evidence>
<evidence type="ECO:0000256" key="10">
    <source>
        <dbReference type="ARBA" id="ARBA00023136"/>
    </source>
</evidence>
<proteinExistence type="inferred from homology"/>
<keyword evidence="10" id="KW-0472">Membrane</keyword>
<dbReference type="Gene3D" id="3.40.50.300">
    <property type="entry name" value="P-loop containing nucleotide triphosphate hydrolases"/>
    <property type="match status" value="1"/>
</dbReference>
<keyword evidence="3" id="KW-0812">Transmembrane</keyword>
<evidence type="ECO:0000256" key="1">
    <source>
        <dbReference type="ARBA" id="ARBA00004434"/>
    </source>
</evidence>
<evidence type="ECO:0000256" key="12">
    <source>
        <dbReference type="SAM" id="MobiDB-lite"/>
    </source>
</evidence>